<dbReference type="EMBL" id="LAZR01040730">
    <property type="protein sequence ID" value="KKL13764.1"/>
    <property type="molecule type" value="Genomic_DNA"/>
</dbReference>
<feature type="compositionally biased region" description="Basic and acidic residues" evidence="1">
    <location>
        <begin position="257"/>
        <end position="269"/>
    </location>
</feature>
<dbReference type="AlphaFoldDB" id="A0A0F9AW02"/>
<accession>A0A0F9AW02</accession>
<protein>
    <submittedName>
        <fullName evidence="2">Uncharacterized protein</fullName>
    </submittedName>
</protein>
<feature type="region of interest" description="Disordered" evidence="1">
    <location>
        <begin position="253"/>
        <end position="276"/>
    </location>
</feature>
<feature type="non-terminal residue" evidence="2">
    <location>
        <position position="362"/>
    </location>
</feature>
<organism evidence="2">
    <name type="scientific">marine sediment metagenome</name>
    <dbReference type="NCBI Taxonomy" id="412755"/>
    <lineage>
        <taxon>unclassified sequences</taxon>
        <taxon>metagenomes</taxon>
        <taxon>ecological metagenomes</taxon>
    </lineage>
</organism>
<sequence>MSVTSTEFSDRLVESTIISAGITNRSDEVGFTLMGAGGSDHLNPIQKNISIKESIIMWLKNPIAHAMIEIFLDFVLGDGITFEAVDPKVQEVLDSFFNDIDNSWDEKALTRLRSLSLTGCLPIKPFVNPMTGLVKISTFYQENINRVEMDSENAERIDRIWINDNEYKVITLNPKTQKYEGEIFYFTINRLLHSVNGLSDLFFTHDWLRLYDKSMFASMERIGFMLSHIWDVTIQNADEGTLRKRVAQLKANPPRPGDFRIHNEKESWESKTPNLGGRDQKESFDLYKGQLIGGSRIPEHYFGVGGAINRSTASEMNRPFFRKIRTRQRMVINMFRMMFDFQIFWSKEKGQLNGVEDFSYKI</sequence>
<proteinExistence type="predicted"/>
<name>A0A0F9AW02_9ZZZZ</name>
<evidence type="ECO:0000256" key="1">
    <source>
        <dbReference type="SAM" id="MobiDB-lite"/>
    </source>
</evidence>
<comment type="caution">
    <text evidence="2">The sequence shown here is derived from an EMBL/GenBank/DDBJ whole genome shotgun (WGS) entry which is preliminary data.</text>
</comment>
<reference evidence="2" key="1">
    <citation type="journal article" date="2015" name="Nature">
        <title>Complex archaea that bridge the gap between prokaryotes and eukaryotes.</title>
        <authorList>
            <person name="Spang A."/>
            <person name="Saw J.H."/>
            <person name="Jorgensen S.L."/>
            <person name="Zaremba-Niedzwiedzka K."/>
            <person name="Martijn J."/>
            <person name="Lind A.E."/>
            <person name="van Eijk R."/>
            <person name="Schleper C."/>
            <person name="Guy L."/>
            <person name="Ettema T.J."/>
        </authorList>
    </citation>
    <scope>NUCLEOTIDE SEQUENCE</scope>
</reference>
<evidence type="ECO:0000313" key="2">
    <source>
        <dbReference type="EMBL" id="KKL13764.1"/>
    </source>
</evidence>
<gene>
    <name evidence="2" type="ORF">LCGC14_2522480</name>
</gene>